<dbReference type="OrthoDB" id="10621562at2759"/>
<feature type="compositionally biased region" description="Polar residues" evidence="1">
    <location>
        <begin position="51"/>
        <end position="64"/>
    </location>
</feature>
<organism evidence="2 3">
    <name type="scientific">Trichonephila inaurata madagascariensis</name>
    <dbReference type="NCBI Taxonomy" id="2747483"/>
    <lineage>
        <taxon>Eukaryota</taxon>
        <taxon>Metazoa</taxon>
        <taxon>Ecdysozoa</taxon>
        <taxon>Arthropoda</taxon>
        <taxon>Chelicerata</taxon>
        <taxon>Arachnida</taxon>
        <taxon>Araneae</taxon>
        <taxon>Araneomorphae</taxon>
        <taxon>Entelegynae</taxon>
        <taxon>Araneoidea</taxon>
        <taxon>Nephilidae</taxon>
        <taxon>Trichonephila</taxon>
        <taxon>Trichonephila inaurata</taxon>
    </lineage>
</organism>
<comment type="caution">
    <text evidence="2">The sequence shown here is derived from an EMBL/GenBank/DDBJ whole genome shotgun (WGS) entry which is preliminary data.</text>
</comment>
<proteinExistence type="predicted"/>
<dbReference type="EMBL" id="BMAV01027167">
    <property type="protein sequence ID" value="GFS56919.1"/>
    <property type="molecule type" value="Genomic_DNA"/>
</dbReference>
<feature type="region of interest" description="Disordered" evidence="1">
    <location>
        <begin position="1"/>
        <end position="64"/>
    </location>
</feature>
<protein>
    <submittedName>
        <fullName evidence="2">Uncharacterized protein</fullName>
    </submittedName>
</protein>
<keyword evidence="3" id="KW-1185">Reference proteome</keyword>
<name>A0A8X6JC17_9ARAC</name>
<reference evidence="2" key="1">
    <citation type="submission" date="2020-08" db="EMBL/GenBank/DDBJ databases">
        <title>Multicomponent nature underlies the extraordinary mechanical properties of spider dragline silk.</title>
        <authorList>
            <person name="Kono N."/>
            <person name="Nakamura H."/>
            <person name="Mori M."/>
            <person name="Yoshida Y."/>
            <person name="Ohtoshi R."/>
            <person name="Malay A.D."/>
            <person name="Moran D.A.P."/>
            <person name="Tomita M."/>
            <person name="Numata K."/>
            <person name="Arakawa K."/>
        </authorList>
    </citation>
    <scope>NUCLEOTIDE SEQUENCE</scope>
</reference>
<evidence type="ECO:0000313" key="2">
    <source>
        <dbReference type="EMBL" id="GFS56919.1"/>
    </source>
</evidence>
<accession>A0A8X6JC17</accession>
<sequence length="110" mass="12431">MLASYSSILTDKPKKRPMKADKALLTTRKHRPSNNDSGTGTLGKKEYTRTAAPSHSANEHINGNSSIPIGIAITPFQEGEIGKVVVWKIDHFHFWLKGRKHFRRHQSTIR</sequence>
<dbReference type="Proteomes" id="UP000886998">
    <property type="component" value="Unassembled WGS sequence"/>
</dbReference>
<gene>
    <name evidence="2" type="ORF">TNIN_265041</name>
</gene>
<evidence type="ECO:0000313" key="3">
    <source>
        <dbReference type="Proteomes" id="UP000886998"/>
    </source>
</evidence>
<dbReference type="AlphaFoldDB" id="A0A8X6JC17"/>
<evidence type="ECO:0000256" key="1">
    <source>
        <dbReference type="SAM" id="MobiDB-lite"/>
    </source>
</evidence>